<evidence type="ECO:0000256" key="1">
    <source>
        <dbReference type="ARBA" id="ARBA00023125"/>
    </source>
</evidence>
<dbReference type="AlphaFoldDB" id="A0A7R9ESI3"/>
<dbReference type="GO" id="GO:0032502">
    <property type="term" value="P:developmental process"/>
    <property type="evidence" value="ECO:0007669"/>
    <property type="project" value="TreeGrafter"/>
</dbReference>
<proteinExistence type="predicted"/>
<evidence type="ECO:0000256" key="2">
    <source>
        <dbReference type="SAM" id="MobiDB-lite"/>
    </source>
</evidence>
<keyword evidence="1" id="KW-0238">DNA-binding</keyword>
<dbReference type="SMART" id="SM00353">
    <property type="entry name" value="HLH"/>
    <property type="match status" value="1"/>
</dbReference>
<dbReference type="InterPro" id="IPR050283">
    <property type="entry name" value="E-box_TF_Regulators"/>
</dbReference>
<dbReference type="InterPro" id="IPR036638">
    <property type="entry name" value="HLH_DNA-bd_sf"/>
</dbReference>
<dbReference type="InterPro" id="IPR011598">
    <property type="entry name" value="bHLH_dom"/>
</dbReference>
<gene>
    <name evidence="4" type="ORF">TBIB3V08_LOCUS2589</name>
</gene>
<feature type="region of interest" description="Disordered" evidence="2">
    <location>
        <begin position="262"/>
        <end position="292"/>
    </location>
</feature>
<dbReference type="Gene3D" id="4.10.280.10">
    <property type="entry name" value="Helix-loop-helix DNA-binding domain"/>
    <property type="match status" value="1"/>
</dbReference>
<dbReference type="Pfam" id="PF00010">
    <property type="entry name" value="HLH"/>
    <property type="match status" value="1"/>
</dbReference>
<accession>A0A7R9ESI3</accession>
<dbReference type="EMBL" id="OD564866">
    <property type="protein sequence ID" value="CAD7440060.1"/>
    <property type="molecule type" value="Genomic_DNA"/>
</dbReference>
<evidence type="ECO:0000313" key="4">
    <source>
        <dbReference type="EMBL" id="CAD7440060.1"/>
    </source>
</evidence>
<dbReference type="PROSITE" id="PS50888">
    <property type="entry name" value="BHLH"/>
    <property type="match status" value="1"/>
</dbReference>
<dbReference type="PANTHER" id="PTHR23349">
    <property type="entry name" value="BASIC HELIX-LOOP-HELIX TRANSCRIPTION FACTOR, TWIST"/>
    <property type="match status" value="1"/>
</dbReference>
<dbReference type="GO" id="GO:0000977">
    <property type="term" value="F:RNA polymerase II transcription regulatory region sequence-specific DNA binding"/>
    <property type="evidence" value="ECO:0007669"/>
    <property type="project" value="TreeGrafter"/>
</dbReference>
<feature type="region of interest" description="Disordered" evidence="2">
    <location>
        <begin position="44"/>
        <end position="65"/>
    </location>
</feature>
<feature type="domain" description="BHLH" evidence="3">
    <location>
        <begin position="295"/>
        <end position="348"/>
    </location>
</feature>
<dbReference type="GO" id="GO:0046983">
    <property type="term" value="F:protein dimerization activity"/>
    <property type="evidence" value="ECO:0007669"/>
    <property type="project" value="InterPro"/>
</dbReference>
<organism evidence="4">
    <name type="scientific">Timema bartmani</name>
    <dbReference type="NCBI Taxonomy" id="61472"/>
    <lineage>
        <taxon>Eukaryota</taxon>
        <taxon>Metazoa</taxon>
        <taxon>Ecdysozoa</taxon>
        <taxon>Arthropoda</taxon>
        <taxon>Hexapoda</taxon>
        <taxon>Insecta</taxon>
        <taxon>Pterygota</taxon>
        <taxon>Neoptera</taxon>
        <taxon>Polyneoptera</taxon>
        <taxon>Phasmatodea</taxon>
        <taxon>Timematodea</taxon>
        <taxon>Timematoidea</taxon>
        <taxon>Timematidae</taxon>
        <taxon>Timema</taxon>
    </lineage>
</organism>
<protein>
    <recommendedName>
        <fullName evidence="3">BHLH domain-containing protein</fullName>
    </recommendedName>
</protein>
<dbReference type="SUPFAM" id="SSF47459">
    <property type="entry name" value="HLH, helix-loop-helix DNA-binding domain"/>
    <property type="match status" value="1"/>
</dbReference>
<dbReference type="PANTHER" id="PTHR23349:SF108">
    <property type="entry name" value="BHLH DOMAIN-CONTAINING PROTEIN"/>
    <property type="match status" value="1"/>
</dbReference>
<dbReference type="GO" id="GO:0000981">
    <property type="term" value="F:DNA-binding transcription factor activity, RNA polymerase II-specific"/>
    <property type="evidence" value="ECO:0007669"/>
    <property type="project" value="TreeGrafter"/>
</dbReference>
<feature type="compositionally biased region" description="Low complexity" evidence="2">
    <location>
        <begin position="50"/>
        <end position="65"/>
    </location>
</feature>
<dbReference type="CDD" id="cd11418">
    <property type="entry name" value="bHLH_TS_ASCL"/>
    <property type="match status" value="1"/>
</dbReference>
<reference evidence="4" key="1">
    <citation type="submission" date="2020-11" db="EMBL/GenBank/DDBJ databases">
        <authorList>
            <person name="Tran Van P."/>
        </authorList>
    </citation>
    <scope>NUCLEOTIDE SEQUENCE</scope>
</reference>
<name>A0A7R9ESI3_9NEOP</name>
<sequence>MVNQPEQRWLMTSYKPSSPASVAAGAGKRMRAPLIITEHVVIKIPPPPQRGGQSRPFPSPPASRAFRGQLTRYHRRLLACAVPLLTELACSTRQTNGRNKPIKHACEIFCEVSKMVSSKFFYHRHRPSLKEVRMTNPEQDHLTFLPSCMFADKPHSRGLPEEPYTVDSPPSGFWKEHHDAHRGEWGDQLTSCKVVVVGDRVGSPSSSSWEGKRIVVAATTPLLSAEECGGGSMSTSDWSDDVFLRGGDKRDREPQVAVKTKRSSAMAQCRDKGGRGNRRPPAPYKHVPHRDKPPQFVARRNARERRRVQAVNTAFVRLRKVVPVDNNRGKRVSKVKTLRRAIEYIGQLQKLLLQDNPELTSAMALDLNKENMRRSNTRWGAVDSISRLNGHQPESLAQLLEEFSEEF</sequence>
<evidence type="ECO:0000259" key="3">
    <source>
        <dbReference type="PROSITE" id="PS50888"/>
    </source>
</evidence>